<dbReference type="GO" id="GO:0031241">
    <property type="term" value="C:periplasmic side of cell outer membrane"/>
    <property type="evidence" value="ECO:0007669"/>
    <property type="project" value="TreeGrafter"/>
</dbReference>
<evidence type="ECO:0000256" key="1">
    <source>
        <dbReference type="SAM" id="SignalP"/>
    </source>
</evidence>
<keyword evidence="3" id="KW-1185">Reference proteome</keyword>
<name>A0AAP2DEA2_9BACT</name>
<keyword evidence="1" id="KW-0732">Signal</keyword>
<comment type="caution">
    <text evidence="2">The sequence shown here is derived from an EMBL/GenBank/DDBJ whole genome shotgun (WGS) entry which is preliminary data.</text>
</comment>
<dbReference type="AlphaFoldDB" id="A0AAP2DEA2"/>
<protein>
    <submittedName>
        <fullName evidence="2">Penicillin-binding protein activator LpoB</fullName>
    </submittedName>
</protein>
<feature type="signal peptide" evidence="1">
    <location>
        <begin position="1"/>
        <end position="21"/>
    </location>
</feature>
<dbReference type="RefSeq" id="WP_254094179.1">
    <property type="nucleotide sequence ID" value="NZ_JAHESC010000074.1"/>
</dbReference>
<evidence type="ECO:0000313" key="3">
    <source>
        <dbReference type="Proteomes" id="UP001319180"/>
    </source>
</evidence>
<dbReference type="EMBL" id="JAHESC010000074">
    <property type="protein sequence ID" value="MBT1690601.1"/>
    <property type="molecule type" value="Genomic_DNA"/>
</dbReference>
<evidence type="ECO:0000313" key="2">
    <source>
        <dbReference type="EMBL" id="MBT1690601.1"/>
    </source>
</evidence>
<dbReference type="InterPro" id="IPR014094">
    <property type="entry name" value="LpoB"/>
</dbReference>
<dbReference type="Pfam" id="PF13036">
    <property type="entry name" value="LpoB"/>
    <property type="match status" value="1"/>
</dbReference>
<dbReference type="Proteomes" id="UP001319180">
    <property type="component" value="Unassembled WGS sequence"/>
</dbReference>
<sequence length="191" mass="21932">MLKLYSFIALFLILVSCSRSVTRVDPAEQIDLSGRWNDTDSRMVADKMIYDLFDAASFKNYAKQLGRKPVIIVGTIRNKTSEHIDADNYVKKIEMVVLNSAVAELVESDEFRDKLRVERTDQQAFASPETAKQFGKEIGADLMLLGEMTSETDTYNKKRVVNYITTLFLTDIETNKRIWYGQQEIKKLVKN</sequence>
<dbReference type="Gene3D" id="3.40.50.10610">
    <property type="entry name" value="ABC-type transport auxiliary lipoprotein component"/>
    <property type="match status" value="1"/>
</dbReference>
<reference evidence="2 3" key="1">
    <citation type="submission" date="2021-05" db="EMBL/GenBank/DDBJ databases">
        <title>A Polyphasic approach of four new species of the genus Ohtaekwangia: Ohtaekwangia histidinii sp. nov., Ohtaekwangia cretensis sp. nov., Ohtaekwangia indiensis sp. nov., Ohtaekwangia reichenbachii sp. nov. from diverse environment.</title>
        <authorList>
            <person name="Octaviana S."/>
        </authorList>
    </citation>
    <scope>NUCLEOTIDE SEQUENCE [LARGE SCALE GENOMIC DNA]</scope>
    <source>
        <strain evidence="2 3">PWU37</strain>
    </source>
</reference>
<dbReference type="GO" id="GO:0009252">
    <property type="term" value="P:peptidoglycan biosynthetic process"/>
    <property type="evidence" value="ECO:0007669"/>
    <property type="project" value="TreeGrafter"/>
</dbReference>
<dbReference type="PANTHER" id="PTHR40593:SF1">
    <property type="entry name" value="PENICILLIN-BINDING PROTEIN ACTIVATOR LPOB"/>
    <property type="match status" value="1"/>
</dbReference>
<dbReference type="GO" id="GO:0030234">
    <property type="term" value="F:enzyme regulator activity"/>
    <property type="evidence" value="ECO:0007669"/>
    <property type="project" value="TreeGrafter"/>
</dbReference>
<accession>A0AAP2DEA2</accession>
<feature type="chain" id="PRO_5043001871" evidence="1">
    <location>
        <begin position="22"/>
        <end position="191"/>
    </location>
</feature>
<dbReference type="PROSITE" id="PS51257">
    <property type="entry name" value="PROKAR_LIPOPROTEIN"/>
    <property type="match status" value="1"/>
</dbReference>
<dbReference type="PANTHER" id="PTHR40593">
    <property type="entry name" value="PENICILLIN-BINDING PROTEIN ACTIVATOR LPOB"/>
    <property type="match status" value="1"/>
</dbReference>
<gene>
    <name evidence="2" type="ORF">KK078_28815</name>
</gene>
<organism evidence="2 3">
    <name type="scientific">Dawidia soli</name>
    <dbReference type="NCBI Taxonomy" id="2782352"/>
    <lineage>
        <taxon>Bacteria</taxon>
        <taxon>Pseudomonadati</taxon>
        <taxon>Bacteroidota</taxon>
        <taxon>Cytophagia</taxon>
        <taxon>Cytophagales</taxon>
        <taxon>Chryseotaleaceae</taxon>
        <taxon>Dawidia</taxon>
    </lineage>
</organism>
<proteinExistence type="predicted"/>